<name>G5R3D6_SALSE</name>
<accession>G5R3D6</accession>
<dbReference type="AlphaFoldDB" id="G5R3D6"/>
<dbReference type="EMBL" id="AFCU01001296">
    <property type="protein sequence ID" value="EHC84939.1"/>
    <property type="molecule type" value="Genomic_DNA"/>
</dbReference>
<comment type="caution">
    <text evidence="1">The sequence shown here is derived from an EMBL/GenBank/DDBJ whole genome shotgun (WGS) entry which is preliminary data.</text>
</comment>
<gene>
    <name evidence="1" type="ORF">LTSESEN_3991</name>
</gene>
<proteinExistence type="predicted"/>
<evidence type="ECO:0000313" key="1">
    <source>
        <dbReference type="EMBL" id="EHC84939.1"/>
    </source>
</evidence>
<feature type="non-terminal residue" evidence="1">
    <location>
        <position position="65"/>
    </location>
</feature>
<sequence>MMFLAQISYEDIEKYADGMLYGFICGDKIARGSPEAALACLVRATNHRRQRIRRPGKAPSRHRAI</sequence>
<dbReference type="Proteomes" id="UP000005065">
    <property type="component" value="Unassembled WGS sequence"/>
</dbReference>
<evidence type="ECO:0000313" key="2">
    <source>
        <dbReference type="Proteomes" id="UP000005065"/>
    </source>
</evidence>
<protein>
    <submittedName>
        <fullName evidence="1">Uncharacterized protein</fullName>
    </submittedName>
</protein>
<reference evidence="1 2" key="1">
    <citation type="journal article" date="2011" name="BMC Genomics">
        <title>Genome sequencing reveals diversification of virulence factor content and possible host adaptation in distinct subpopulations of Salmonella enterica.</title>
        <authorList>
            <person name="den Bakker H.C."/>
            <person name="Moreno Switt A.I."/>
            <person name="Govoni G."/>
            <person name="Cummings C.A."/>
            <person name="Ranieri M.L."/>
            <person name="Degoricija L."/>
            <person name="Hoelzer K."/>
            <person name="Rodriguez-Rivera L.D."/>
            <person name="Brown S."/>
            <person name="Bolchacova E."/>
            <person name="Furtado M.R."/>
            <person name="Wiedmann M."/>
        </authorList>
    </citation>
    <scope>NUCLEOTIDE SEQUENCE [LARGE SCALE GENOMIC DNA]</scope>
    <source>
        <strain evidence="1 2">A4-543</strain>
    </source>
</reference>
<organism evidence="1 2">
    <name type="scientific">Salmonella enterica subsp. enterica serovar Senftenberg str. A4-543</name>
    <dbReference type="NCBI Taxonomy" id="913082"/>
    <lineage>
        <taxon>Bacteria</taxon>
        <taxon>Pseudomonadati</taxon>
        <taxon>Pseudomonadota</taxon>
        <taxon>Gammaproteobacteria</taxon>
        <taxon>Enterobacterales</taxon>
        <taxon>Enterobacteriaceae</taxon>
        <taxon>Salmonella</taxon>
    </lineage>
</organism>